<proteinExistence type="predicted"/>
<reference evidence="1 2" key="1">
    <citation type="submission" date="2018-08" db="EMBL/GenBank/DDBJ databases">
        <title>Mountain-cultivated ginseng endophyte, Burkholderia stabilis and its activity against ginseng root rot disease.</title>
        <authorList>
            <person name="Tapan Kumar M."/>
            <person name="Bae H."/>
            <person name="Shanmugam G."/>
            <person name="Jeon J."/>
        </authorList>
    </citation>
    <scope>NUCLEOTIDE SEQUENCE [LARGE SCALE GENOMIC DNA]</scope>
    <source>
        <strain evidence="1 2">EB159</strain>
    </source>
</reference>
<accession>A0A4Q2ACX6</accession>
<comment type="caution">
    <text evidence="1">The sequence shown here is derived from an EMBL/GenBank/DDBJ whole genome shotgun (WGS) entry which is preliminary data.</text>
</comment>
<protein>
    <submittedName>
        <fullName evidence="1">Uncharacterized protein</fullName>
    </submittedName>
</protein>
<dbReference type="Proteomes" id="UP000289650">
    <property type="component" value="Unassembled WGS sequence"/>
</dbReference>
<organism evidence="1 2">
    <name type="scientific">Burkholderia stabilis</name>
    <dbReference type="NCBI Taxonomy" id="95485"/>
    <lineage>
        <taxon>Bacteria</taxon>
        <taxon>Pseudomonadati</taxon>
        <taxon>Pseudomonadota</taxon>
        <taxon>Betaproteobacteria</taxon>
        <taxon>Burkholderiales</taxon>
        <taxon>Burkholderiaceae</taxon>
        <taxon>Burkholderia</taxon>
        <taxon>Burkholderia cepacia complex</taxon>
    </lineage>
</organism>
<dbReference type="AlphaFoldDB" id="A0A4Q2ACX6"/>
<evidence type="ECO:0000313" key="1">
    <source>
        <dbReference type="EMBL" id="RXV67135.1"/>
    </source>
</evidence>
<gene>
    <name evidence="1" type="ORF">D1006_17690</name>
</gene>
<dbReference type="OrthoDB" id="9155073at2"/>
<dbReference type="EMBL" id="QWEX01000002">
    <property type="protein sequence ID" value="RXV67135.1"/>
    <property type="molecule type" value="Genomic_DNA"/>
</dbReference>
<name>A0A4Q2ACX6_9BURK</name>
<evidence type="ECO:0000313" key="2">
    <source>
        <dbReference type="Proteomes" id="UP000289650"/>
    </source>
</evidence>
<sequence>MEDIDIYQLAGEVLGTITHELNDGIYAKLGGELSINWRGEKIFGAFASSPGEIDKPPKHGITVYYEFVRQVWRDAEEFCKFLRSIPEGTAVDKLYDFYDDRVKLPTCFNDEGHVKNMFVAAITWVYFHEIGHLMQEHGVIRDEFGPSDGDAKQTSDVYDLEASKDKHVVGREALISHVTELAADFEATNFYVMELLRHVIDPDFVDEKERTEVLSGLIYLMVCGVSLVFFRFNGNQPILPTAVIEGSHPNPLIRLEFIVPQIFESLDGSMARSATGHDIDRRHLVLLCTKAAFSATLYWSMAKTENHVFDNRFMLKGLLSNPIVLQYFQPIVESWDEMSPRVKEVRRYGLPRGLMTITDEFRKRIADVITWGNGPEANVTASSPPDAMAS</sequence>
<dbReference type="RefSeq" id="WP_129514803.1">
    <property type="nucleotide sequence ID" value="NZ_QWEX01000002.1"/>
</dbReference>